<sequence>MDTYPDVHWNGHVESIAQATGAEFSVLPSQNATGNWVKVVQRVPVRIAINDGPSDRPLRAGLSTEVKIDTGWHPRGPAFLQGVVAWARDAVAPAVHAGTIDGDR</sequence>
<dbReference type="InterPro" id="IPR058634">
    <property type="entry name" value="AaeA-lik-b-barrel"/>
</dbReference>
<protein>
    <recommendedName>
        <fullName evidence="1">p-hydroxybenzoic acid efflux pump subunit AaeA-like beta-barrel domain-containing protein</fullName>
    </recommendedName>
</protein>
<evidence type="ECO:0000259" key="1">
    <source>
        <dbReference type="Pfam" id="PF25963"/>
    </source>
</evidence>
<accession>A0A5B8RGR3</accession>
<dbReference type="Gene3D" id="2.40.30.170">
    <property type="match status" value="1"/>
</dbReference>
<dbReference type="Pfam" id="PF25963">
    <property type="entry name" value="Beta-barrel_AAEA"/>
    <property type="match status" value="1"/>
</dbReference>
<organism evidence="2">
    <name type="scientific">uncultured organism</name>
    <dbReference type="NCBI Taxonomy" id="155900"/>
    <lineage>
        <taxon>unclassified sequences</taxon>
        <taxon>environmental samples</taxon>
    </lineage>
</organism>
<dbReference type="EMBL" id="MN079362">
    <property type="protein sequence ID" value="QEA07776.1"/>
    <property type="molecule type" value="Genomic_DNA"/>
</dbReference>
<gene>
    <name evidence="2" type="ORF">KBTEX_04139</name>
</gene>
<evidence type="ECO:0000313" key="2">
    <source>
        <dbReference type="EMBL" id="QEA07776.1"/>
    </source>
</evidence>
<proteinExistence type="predicted"/>
<dbReference type="GO" id="GO:0055085">
    <property type="term" value="P:transmembrane transport"/>
    <property type="evidence" value="ECO:0007669"/>
    <property type="project" value="InterPro"/>
</dbReference>
<feature type="domain" description="p-hydroxybenzoic acid efflux pump subunit AaeA-like beta-barrel" evidence="1">
    <location>
        <begin position="9"/>
        <end position="68"/>
    </location>
</feature>
<reference evidence="2" key="1">
    <citation type="submission" date="2019-06" db="EMBL/GenBank/DDBJ databases">
        <authorList>
            <person name="Murdoch R.W."/>
            <person name="Fathepure B."/>
        </authorList>
    </citation>
    <scope>NUCLEOTIDE SEQUENCE</scope>
</reference>
<name>A0A5B8RGR3_9ZZZZ</name>
<dbReference type="AlphaFoldDB" id="A0A5B8RGR3"/>